<proteinExistence type="predicted"/>
<evidence type="ECO:0000313" key="2">
    <source>
        <dbReference type="Proteomes" id="UP000004810"/>
    </source>
</evidence>
<sequence>MLHRSPKKEERSQSPVIIKAIGAISATVTVERVDVERRASLKLRKDRTVTANYPSPCSIFEIHVNQWERIYFQLCLPLSLEFSRAVVVPHSPLCGKRSMDENKHIKESHEIQWGNFSILCVSQL</sequence>
<accession>J9EIA7</accession>
<protein>
    <submittedName>
        <fullName evidence="1">Uncharacterized protein</fullName>
    </submittedName>
</protein>
<name>J9EIA7_WUCBA</name>
<reference evidence="2" key="1">
    <citation type="submission" date="2012-08" db="EMBL/GenBank/DDBJ databases">
        <title>The Genome Sequence of Wuchereria bancrofti.</title>
        <authorList>
            <person name="Nutman T.B."/>
            <person name="Fink D.L."/>
            <person name="Russ C."/>
            <person name="Young S."/>
            <person name="Zeng Q."/>
            <person name="Koehrsen M."/>
            <person name="Alvarado L."/>
            <person name="Berlin A."/>
            <person name="Chapman S.B."/>
            <person name="Chen Z."/>
            <person name="Freedman E."/>
            <person name="Gellesch M."/>
            <person name="Goldberg J."/>
            <person name="Griggs A."/>
            <person name="Gujja S."/>
            <person name="Heilman E.R."/>
            <person name="Heiman D."/>
            <person name="Hepburn T."/>
            <person name="Howarth C."/>
            <person name="Jen D."/>
            <person name="Larson L."/>
            <person name="Lewis B."/>
            <person name="Mehta T."/>
            <person name="Park D."/>
            <person name="Pearson M."/>
            <person name="Roberts A."/>
            <person name="Saif S."/>
            <person name="Shea T."/>
            <person name="Shenoy N."/>
            <person name="Sisk P."/>
            <person name="Stolte C."/>
            <person name="Sykes S."/>
            <person name="Walk T."/>
            <person name="White J."/>
            <person name="Yandava C."/>
            <person name="Haas B."/>
            <person name="Henn M.R."/>
            <person name="Nusbaum C."/>
            <person name="Birren B."/>
        </authorList>
    </citation>
    <scope>NUCLEOTIDE SEQUENCE [LARGE SCALE GENOMIC DNA]</scope>
    <source>
        <strain evidence="2">NA</strain>
    </source>
</reference>
<dbReference type="AlphaFoldDB" id="J9EIA7"/>
<evidence type="ECO:0000313" key="1">
    <source>
        <dbReference type="EMBL" id="EJW75109.1"/>
    </source>
</evidence>
<dbReference type="EMBL" id="ADBV01011080">
    <property type="protein sequence ID" value="EJW75109.1"/>
    <property type="molecule type" value="Genomic_DNA"/>
</dbReference>
<comment type="caution">
    <text evidence="1">The sequence shown here is derived from an EMBL/GenBank/DDBJ whole genome shotgun (WGS) entry which is preliminary data.</text>
</comment>
<gene>
    <name evidence="1" type="ORF">WUBG_13983</name>
</gene>
<organism evidence="1 2">
    <name type="scientific">Wuchereria bancrofti</name>
    <dbReference type="NCBI Taxonomy" id="6293"/>
    <lineage>
        <taxon>Eukaryota</taxon>
        <taxon>Metazoa</taxon>
        <taxon>Ecdysozoa</taxon>
        <taxon>Nematoda</taxon>
        <taxon>Chromadorea</taxon>
        <taxon>Rhabditida</taxon>
        <taxon>Spirurina</taxon>
        <taxon>Spiruromorpha</taxon>
        <taxon>Filarioidea</taxon>
        <taxon>Onchocercidae</taxon>
        <taxon>Wuchereria</taxon>
    </lineage>
</organism>
<dbReference type="Proteomes" id="UP000004810">
    <property type="component" value="Unassembled WGS sequence"/>
</dbReference>